<dbReference type="AlphaFoldDB" id="A0A2N8NWR7"/>
<dbReference type="Proteomes" id="UP000235945">
    <property type="component" value="Unassembled WGS sequence"/>
</dbReference>
<organism evidence="3 4">
    <name type="scientific">Streptomyces eurocidicus</name>
    <name type="common">Streptoverticillium eurocidicus</name>
    <dbReference type="NCBI Taxonomy" id="66423"/>
    <lineage>
        <taxon>Bacteria</taxon>
        <taxon>Bacillati</taxon>
        <taxon>Actinomycetota</taxon>
        <taxon>Actinomycetes</taxon>
        <taxon>Kitasatosporales</taxon>
        <taxon>Streptomycetaceae</taxon>
        <taxon>Streptomyces</taxon>
    </lineage>
</organism>
<keyword evidence="4" id="KW-1185">Reference proteome</keyword>
<reference evidence="3" key="2">
    <citation type="submission" date="2015-07" db="EMBL/GenBank/DDBJ databases">
        <authorList>
            <person name="Noorani M."/>
        </authorList>
    </citation>
    <scope>NUCLEOTIDE SEQUENCE [LARGE SCALE GENOMIC DNA]</scope>
    <source>
        <strain evidence="3">ATCC 27428</strain>
    </source>
</reference>
<dbReference type="OrthoDB" id="3542365at2"/>
<gene>
    <name evidence="3" type="ORF">AF335_09780</name>
    <name evidence="2" type="ORF">FHS36_001407</name>
</gene>
<evidence type="ECO:0008006" key="6">
    <source>
        <dbReference type="Google" id="ProtNLM"/>
    </source>
</evidence>
<protein>
    <recommendedName>
        <fullName evidence="6">Secreted protein</fullName>
    </recommendedName>
</protein>
<dbReference type="Proteomes" id="UP000528608">
    <property type="component" value="Unassembled WGS sequence"/>
</dbReference>
<evidence type="ECO:0000313" key="3">
    <source>
        <dbReference type="EMBL" id="PNE33214.1"/>
    </source>
</evidence>
<evidence type="ECO:0000313" key="2">
    <source>
        <dbReference type="EMBL" id="MBB5117986.1"/>
    </source>
</evidence>
<evidence type="ECO:0000256" key="1">
    <source>
        <dbReference type="SAM" id="SignalP"/>
    </source>
</evidence>
<sequence>MRLRAPALATCTLTFLLAAAGPASAGNTTGDFHYRHLDTNGVEQQEKWTNPLQSECIDVPDVTADRPAYSPINETDSKAYVYADTDCTGTEYLLAKNVGKGGEDMKFLSVVFV</sequence>
<dbReference type="EMBL" id="LGUI01000003">
    <property type="protein sequence ID" value="PNE33214.1"/>
    <property type="molecule type" value="Genomic_DNA"/>
</dbReference>
<feature type="chain" id="PRO_5042698150" description="Secreted protein" evidence="1">
    <location>
        <begin position="26"/>
        <end position="113"/>
    </location>
</feature>
<comment type="caution">
    <text evidence="3">The sequence shown here is derived from an EMBL/GenBank/DDBJ whole genome shotgun (WGS) entry which is preliminary data.</text>
</comment>
<reference evidence="2 5" key="3">
    <citation type="submission" date="2020-08" db="EMBL/GenBank/DDBJ databases">
        <title>Genomic Encyclopedia of Type Strains, Phase III (KMG-III): the genomes of soil and plant-associated and newly described type strains.</title>
        <authorList>
            <person name="Whitman W."/>
        </authorList>
    </citation>
    <scope>NUCLEOTIDE SEQUENCE [LARGE SCALE GENOMIC DNA]</scope>
    <source>
        <strain evidence="2 5">CECT 3259</strain>
    </source>
</reference>
<proteinExistence type="predicted"/>
<feature type="signal peptide" evidence="1">
    <location>
        <begin position="1"/>
        <end position="25"/>
    </location>
</feature>
<name>A0A2N8NWR7_STREU</name>
<accession>A0A2N8NWR7</accession>
<dbReference type="EMBL" id="JACHJF010000003">
    <property type="protein sequence ID" value="MBB5117986.1"/>
    <property type="molecule type" value="Genomic_DNA"/>
</dbReference>
<reference evidence="4" key="1">
    <citation type="submission" date="2015-07" db="EMBL/GenBank/DDBJ databases">
        <authorList>
            <person name="Graham D.E."/>
            <person name="Giannone R.J."/>
            <person name="Gulvik C.A."/>
            <person name="Hettich R.L."/>
            <person name="Klingeman D.M."/>
            <person name="Mahan K.M."/>
            <person name="Parry R.J."/>
            <person name="Spain J.C."/>
        </authorList>
    </citation>
    <scope>NUCLEOTIDE SEQUENCE [LARGE SCALE GENOMIC DNA]</scope>
    <source>
        <strain evidence="4">ATCC 27428</strain>
    </source>
</reference>
<keyword evidence="1" id="KW-0732">Signal</keyword>
<evidence type="ECO:0000313" key="5">
    <source>
        <dbReference type="Proteomes" id="UP000528608"/>
    </source>
</evidence>
<dbReference type="RefSeq" id="WP_102917998.1">
    <property type="nucleotide sequence ID" value="NZ_JACHJF010000003.1"/>
</dbReference>
<evidence type="ECO:0000313" key="4">
    <source>
        <dbReference type="Proteomes" id="UP000235945"/>
    </source>
</evidence>